<dbReference type="Pfam" id="PF02597">
    <property type="entry name" value="ThiS"/>
    <property type="match status" value="1"/>
</dbReference>
<protein>
    <recommendedName>
        <fullName evidence="3">Molybdopterin synthase sulfur carrier subunit</fullName>
    </recommendedName>
</protein>
<dbReference type="InterPro" id="IPR012675">
    <property type="entry name" value="Beta-grasp_dom_sf"/>
</dbReference>
<gene>
    <name evidence="1" type="ORF">CQ12_25465</name>
</gene>
<dbReference type="RefSeq" id="WP_057836095.1">
    <property type="nucleotide sequence ID" value="NZ_LLXZ01000096.1"/>
</dbReference>
<dbReference type="SUPFAM" id="SSF54285">
    <property type="entry name" value="MoaD/ThiS"/>
    <property type="match status" value="1"/>
</dbReference>
<comment type="caution">
    <text evidence="1">The sequence shown here is derived from an EMBL/GenBank/DDBJ whole genome shotgun (WGS) entry which is preliminary data.</text>
</comment>
<dbReference type="STRING" id="280332.CQ12_25465"/>
<dbReference type="Gene3D" id="3.10.20.30">
    <property type="match status" value="1"/>
</dbReference>
<dbReference type="OrthoDB" id="8239802at2"/>
<organism evidence="1 2">
    <name type="scientific">Bradyrhizobium jicamae</name>
    <dbReference type="NCBI Taxonomy" id="280332"/>
    <lineage>
        <taxon>Bacteria</taxon>
        <taxon>Pseudomonadati</taxon>
        <taxon>Pseudomonadota</taxon>
        <taxon>Alphaproteobacteria</taxon>
        <taxon>Hyphomicrobiales</taxon>
        <taxon>Nitrobacteraceae</taxon>
        <taxon>Bradyrhizobium</taxon>
    </lineage>
</organism>
<name>A0A0R3LJN8_9BRAD</name>
<evidence type="ECO:0000313" key="2">
    <source>
        <dbReference type="Proteomes" id="UP000050863"/>
    </source>
</evidence>
<dbReference type="EMBL" id="LLXZ01000096">
    <property type="protein sequence ID" value="KRR07948.1"/>
    <property type="molecule type" value="Genomic_DNA"/>
</dbReference>
<proteinExistence type="predicted"/>
<dbReference type="InterPro" id="IPR016155">
    <property type="entry name" value="Mopterin_synth/thiamin_S_b"/>
</dbReference>
<evidence type="ECO:0008006" key="3">
    <source>
        <dbReference type="Google" id="ProtNLM"/>
    </source>
</evidence>
<evidence type="ECO:0000313" key="1">
    <source>
        <dbReference type="EMBL" id="KRR07948.1"/>
    </source>
</evidence>
<sequence length="77" mass="8367">MIRVEVNMHGNLRRFLPDGVGSIQLDLPDGTTVINVIDSLSAEHEVWLASIGDMVVPLSAEVKDGAELNFFPYLEGG</sequence>
<reference evidence="1 2" key="1">
    <citation type="submission" date="2014-03" db="EMBL/GenBank/DDBJ databases">
        <title>Bradyrhizobium valentinum sp. nov., isolated from effective nodules of Lupinus mariae-josephae, a lupine endemic of basic-lime soils in Eastern Spain.</title>
        <authorList>
            <person name="Duran D."/>
            <person name="Rey L."/>
            <person name="Navarro A."/>
            <person name="Busquets A."/>
            <person name="Imperial J."/>
            <person name="Ruiz-Argueso T."/>
        </authorList>
    </citation>
    <scope>NUCLEOTIDE SEQUENCE [LARGE SCALE GENOMIC DNA]</scope>
    <source>
        <strain evidence="1 2">PAC68</strain>
    </source>
</reference>
<dbReference type="AlphaFoldDB" id="A0A0R3LJN8"/>
<keyword evidence="2" id="KW-1185">Reference proteome</keyword>
<dbReference type="Proteomes" id="UP000050863">
    <property type="component" value="Unassembled WGS sequence"/>
</dbReference>
<accession>A0A0R3LJN8</accession>
<dbReference type="InterPro" id="IPR003749">
    <property type="entry name" value="ThiS/MoaD-like"/>
</dbReference>